<dbReference type="PANTHER" id="PTHR11550">
    <property type="entry name" value="CTP SYNTHASE"/>
    <property type="match status" value="1"/>
</dbReference>
<proteinExistence type="inferred from homology"/>
<sequence length="235" mass="26309">MILKIAVIGEFKSNNSTHVKLNSALEDFSVIKNCKIEYNWIDTNLLEENPSKMLKDYHGIWSAPGSPFNSLKGALNAIEYARNNDVPHLGTCAGFQHSVVEIAKDMLGYEAAQHEEYNPESSELFINKLVCSLAGKTMQVNIKEGTKAFEFYGASMASEDYYCNFGINPDFLHKLVHPTLMFSGIDQENEIRILELTDKKFFMATLFVPQSKSTRENPHPIIGGFIDAVCDKASV</sequence>
<evidence type="ECO:0000256" key="3">
    <source>
        <dbReference type="ARBA" id="ARBA00012291"/>
    </source>
</evidence>
<dbReference type="InterPro" id="IPR029062">
    <property type="entry name" value="Class_I_gatase-like"/>
</dbReference>
<comment type="caution">
    <text evidence="11">The sequence shown here is derived from an EMBL/GenBank/DDBJ whole genome shotgun (WGS) entry which is preliminary data.</text>
</comment>
<dbReference type="Proteomes" id="UP000614200">
    <property type="component" value="Unassembled WGS sequence"/>
</dbReference>
<evidence type="ECO:0000259" key="10">
    <source>
        <dbReference type="Pfam" id="PF00117"/>
    </source>
</evidence>
<evidence type="ECO:0000256" key="1">
    <source>
        <dbReference type="ARBA" id="ARBA00005171"/>
    </source>
</evidence>
<keyword evidence="5" id="KW-0547">Nucleotide-binding</keyword>
<evidence type="ECO:0000256" key="2">
    <source>
        <dbReference type="ARBA" id="ARBA00007533"/>
    </source>
</evidence>
<evidence type="ECO:0000313" key="11">
    <source>
        <dbReference type="EMBL" id="MBF4691679.1"/>
    </source>
</evidence>
<evidence type="ECO:0000313" key="12">
    <source>
        <dbReference type="Proteomes" id="UP000614200"/>
    </source>
</evidence>
<keyword evidence="7" id="KW-0315">Glutamine amidotransferase</keyword>
<evidence type="ECO:0000256" key="9">
    <source>
        <dbReference type="ARBA" id="ARBA00047781"/>
    </source>
</evidence>
<evidence type="ECO:0000256" key="6">
    <source>
        <dbReference type="ARBA" id="ARBA00022840"/>
    </source>
</evidence>
<comment type="catalytic activity">
    <reaction evidence="9">
        <text>UTP + L-glutamine + ATP + H2O = CTP + L-glutamate + ADP + phosphate + 2 H(+)</text>
        <dbReference type="Rhea" id="RHEA:26426"/>
        <dbReference type="ChEBI" id="CHEBI:15377"/>
        <dbReference type="ChEBI" id="CHEBI:15378"/>
        <dbReference type="ChEBI" id="CHEBI:29985"/>
        <dbReference type="ChEBI" id="CHEBI:30616"/>
        <dbReference type="ChEBI" id="CHEBI:37563"/>
        <dbReference type="ChEBI" id="CHEBI:43474"/>
        <dbReference type="ChEBI" id="CHEBI:46398"/>
        <dbReference type="ChEBI" id="CHEBI:58359"/>
        <dbReference type="ChEBI" id="CHEBI:456216"/>
        <dbReference type="EC" id="6.3.4.2"/>
    </reaction>
</comment>
<keyword evidence="4" id="KW-0436">Ligase</keyword>
<dbReference type="Gene3D" id="3.40.50.880">
    <property type="match status" value="1"/>
</dbReference>
<dbReference type="InterPro" id="IPR017926">
    <property type="entry name" value="GATASE"/>
</dbReference>
<accession>A0ABR9ZML5</accession>
<comment type="pathway">
    <text evidence="1">Pyrimidine metabolism; CTP biosynthesis via de novo pathway; CTP from UDP: step 2/2.</text>
</comment>
<evidence type="ECO:0000256" key="7">
    <source>
        <dbReference type="ARBA" id="ARBA00022962"/>
    </source>
</evidence>
<gene>
    <name evidence="11" type="ORF">ISU02_01040</name>
</gene>
<dbReference type="SUPFAM" id="SSF52317">
    <property type="entry name" value="Class I glutamine amidotransferase-like"/>
    <property type="match status" value="1"/>
</dbReference>
<evidence type="ECO:0000256" key="8">
    <source>
        <dbReference type="ARBA" id="ARBA00022975"/>
    </source>
</evidence>
<dbReference type="NCBIfam" id="NF004836">
    <property type="entry name" value="PRK06186.1"/>
    <property type="match status" value="1"/>
</dbReference>
<dbReference type="EC" id="6.3.4.2" evidence="3"/>
<evidence type="ECO:0000256" key="5">
    <source>
        <dbReference type="ARBA" id="ARBA00022741"/>
    </source>
</evidence>
<protein>
    <recommendedName>
        <fullName evidence="3">CTP synthase (glutamine hydrolyzing)</fullName>
        <ecNumber evidence="3">6.3.4.2</ecNumber>
    </recommendedName>
</protein>
<organism evidence="11 12">
    <name type="scientific">Fusibacter ferrireducens</name>
    <dbReference type="NCBI Taxonomy" id="2785058"/>
    <lineage>
        <taxon>Bacteria</taxon>
        <taxon>Bacillati</taxon>
        <taxon>Bacillota</taxon>
        <taxon>Clostridia</taxon>
        <taxon>Eubacteriales</taxon>
        <taxon>Eubacteriales Family XII. Incertae Sedis</taxon>
        <taxon>Fusibacter</taxon>
    </lineage>
</organism>
<dbReference type="RefSeq" id="WP_194699925.1">
    <property type="nucleotide sequence ID" value="NZ_JADKNH010000001.1"/>
</dbReference>
<dbReference type="PANTHER" id="PTHR11550:SF0">
    <property type="entry name" value="CTP SYNTHASE-RELATED"/>
    <property type="match status" value="1"/>
</dbReference>
<feature type="domain" description="Glutamine amidotransferase" evidence="10">
    <location>
        <begin position="32"/>
        <end position="227"/>
    </location>
</feature>
<dbReference type="Pfam" id="PF00117">
    <property type="entry name" value="GATase"/>
    <property type="match status" value="1"/>
</dbReference>
<comment type="similarity">
    <text evidence="2">Belongs to the CTP synthase family.</text>
</comment>
<name>A0ABR9ZML5_9FIRM</name>
<keyword evidence="12" id="KW-1185">Reference proteome</keyword>
<reference evidence="11 12" key="1">
    <citation type="submission" date="2020-11" db="EMBL/GenBank/DDBJ databases">
        <title>Fusibacter basophilias sp. nov.</title>
        <authorList>
            <person name="Qiu D."/>
        </authorList>
    </citation>
    <scope>NUCLEOTIDE SEQUENCE [LARGE SCALE GENOMIC DNA]</scope>
    <source>
        <strain evidence="11 12">Q10-2</strain>
    </source>
</reference>
<dbReference type="InterPro" id="IPR004468">
    <property type="entry name" value="CTP_synthase"/>
</dbReference>
<keyword evidence="6" id="KW-0067">ATP-binding</keyword>
<evidence type="ECO:0000256" key="4">
    <source>
        <dbReference type="ARBA" id="ARBA00022598"/>
    </source>
</evidence>
<dbReference type="EMBL" id="JADKNH010000001">
    <property type="protein sequence ID" value="MBF4691679.1"/>
    <property type="molecule type" value="Genomic_DNA"/>
</dbReference>
<keyword evidence="8" id="KW-0665">Pyrimidine biosynthesis</keyword>